<comment type="caution">
    <text evidence="1">The sequence shown here is derived from an EMBL/GenBank/DDBJ whole genome shotgun (WGS) entry which is preliminary data.</text>
</comment>
<dbReference type="AlphaFoldDB" id="A0AAD9HFR8"/>
<keyword evidence="2" id="KW-1185">Reference proteome</keyword>
<evidence type="ECO:0000313" key="1">
    <source>
        <dbReference type="EMBL" id="KAK2027264.1"/>
    </source>
</evidence>
<evidence type="ECO:0000313" key="2">
    <source>
        <dbReference type="Proteomes" id="UP001232148"/>
    </source>
</evidence>
<protein>
    <submittedName>
        <fullName evidence="1">Uncharacterized protein</fullName>
    </submittedName>
</protein>
<proteinExistence type="predicted"/>
<reference evidence="1" key="1">
    <citation type="submission" date="2021-06" db="EMBL/GenBank/DDBJ databases">
        <title>Comparative genomics, transcriptomics and evolutionary studies reveal genomic signatures of adaptation to plant cell wall in hemibiotrophic fungi.</title>
        <authorList>
            <consortium name="DOE Joint Genome Institute"/>
            <person name="Baroncelli R."/>
            <person name="Diaz J.F."/>
            <person name="Benocci T."/>
            <person name="Peng M."/>
            <person name="Battaglia E."/>
            <person name="Haridas S."/>
            <person name="Andreopoulos W."/>
            <person name="Labutti K."/>
            <person name="Pangilinan J."/>
            <person name="Floch G.L."/>
            <person name="Makela M.R."/>
            <person name="Henrissat B."/>
            <person name="Grigoriev I.V."/>
            <person name="Crouch J.A."/>
            <person name="De Vries R.P."/>
            <person name="Sukno S.A."/>
            <person name="Thon M.R."/>
        </authorList>
    </citation>
    <scope>NUCLEOTIDE SEQUENCE</scope>
    <source>
        <strain evidence="1">MAFF235873</strain>
    </source>
</reference>
<sequence>MFHKPLLDVMNWPCCSQWLARASSSIRQKILEVWGERIPTGSPGFGSSAAGMGSEALSDPVEVTLPRCSVGGGNAGLHEKRANAQAEAWRAESFGGRPTVPAAHDVSLSVSKYDYGRPWSPSRAATFGVDADRGCWSFGFLKRHPCRYMFESKSHNHHAGCIVQGLVRGMLFQLDFVGPKGGEVVLSARRVSYASNGVMRLANRVL</sequence>
<organism evidence="1 2">
    <name type="scientific">Colletotrichum zoysiae</name>
    <dbReference type="NCBI Taxonomy" id="1216348"/>
    <lineage>
        <taxon>Eukaryota</taxon>
        <taxon>Fungi</taxon>
        <taxon>Dikarya</taxon>
        <taxon>Ascomycota</taxon>
        <taxon>Pezizomycotina</taxon>
        <taxon>Sordariomycetes</taxon>
        <taxon>Hypocreomycetidae</taxon>
        <taxon>Glomerellales</taxon>
        <taxon>Glomerellaceae</taxon>
        <taxon>Colletotrichum</taxon>
        <taxon>Colletotrichum graminicola species complex</taxon>
    </lineage>
</organism>
<dbReference type="Proteomes" id="UP001232148">
    <property type="component" value="Unassembled WGS sequence"/>
</dbReference>
<dbReference type="EMBL" id="MU842898">
    <property type="protein sequence ID" value="KAK2027264.1"/>
    <property type="molecule type" value="Genomic_DNA"/>
</dbReference>
<accession>A0AAD9HFR8</accession>
<name>A0AAD9HFR8_9PEZI</name>
<gene>
    <name evidence="1" type="ORF">LX32DRAFT_654043</name>
</gene>